<dbReference type="EC" id="2.3.2.27" evidence="2"/>
<dbReference type="InterPro" id="IPR013083">
    <property type="entry name" value="Znf_RING/FYVE/PHD"/>
</dbReference>
<evidence type="ECO:0000256" key="9">
    <source>
        <dbReference type="SAM" id="MobiDB-lite"/>
    </source>
</evidence>
<proteinExistence type="predicted"/>
<feature type="region of interest" description="Disordered" evidence="9">
    <location>
        <begin position="56"/>
        <end position="81"/>
    </location>
</feature>
<protein>
    <recommendedName>
        <fullName evidence="2">RING-type E3 ubiquitin transferase</fullName>
        <ecNumber evidence="2">2.3.2.27</ecNumber>
    </recommendedName>
</protein>
<keyword evidence="4" id="KW-0479">Metal-binding</keyword>
<dbReference type="SUPFAM" id="SSF57850">
    <property type="entry name" value="RING/U-box"/>
    <property type="match status" value="1"/>
</dbReference>
<gene>
    <name evidence="11" type="ORF">TSPGSL018_1383</name>
</gene>
<dbReference type="SMART" id="SM00184">
    <property type="entry name" value="RING"/>
    <property type="match status" value="1"/>
</dbReference>
<dbReference type="InterPro" id="IPR045191">
    <property type="entry name" value="MBR1/2-like"/>
</dbReference>
<dbReference type="GO" id="GO:0016567">
    <property type="term" value="P:protein ubiquitination"/>
    <property type="evidence" value="ECO:0007669"/>
    <property type="project" value="UniProtKB-UniPathway"/>
</dbReference>
<keyword evidence="3" id="KW-0808">Transferase</keyword>
<dbReference type="AlphaFoldDB" id="A0A061RM08"/>
<dbReference type="Gene3D" id="3.30.40.10">
    <property type="entry name" value="Zinc/RING finger domain, C3HC4 (zinc finger)"/>
    <property type="match status" value="1"/>
</dbReference>
<evidence type="ECO:0000256" key="3">
    <source>
        <dbReference type="ARBA" id="ARBA00022679"/>
    </source>
</evidence>
<evidence type="ECO:0000313" key="11">
    <source>
        <dbReference type="EMBL" id="JAC71665.1"/>
    </source>
</evidence>
<feature type="domain" description="RING-type" evidence="10">
    <location>
        <begin position="297"/>
        <end position="340"/>
    </location>
</feature>
<dbReference type="InterPro" id="IPR001841">
    <property type="entry name" value="Znf_RING"/>
</dbReference>
<organism evidence="11">
    <name type="scientific">Tetraselmis sp. GSL018</name>
    <dbReference type="NCBI Taxonomy" id="582737"/>
    <lineage>
        <taxon>Eukaryota</taxon>
        <taxon>Viridiplantae</taxon>
        <taxon>Chlorophyta</taxon>
        <taxon>core chlorophytes</taxon>
        <taxon>Chlorodendrophyceae</taxon>
        <taxon>Chlorodendrales</taxon>
        <taxon>Chlorodendraceae</taxon>
        <taxon>Tetraselmis</taxon>
    </lineage>
</organism>
<evidence type="ECO:0000256" key="7">
    <source>
        <dbReference type="ARBA" id="ARBA00022833"/>
    </source>
</evidence>
<dbReference type="GO" id="GO:0061630">
    <property type="term" value="F:ubiquitin protein ligase activity"/>
    <property type="evidence" value="ECO:0007669"/>
    <property type="project" value="UniProtKB-EC"/>
</dbReference>
<keyword evidence="6" id="KW-0833">Ubl conjugation pathway</keyword>
<dbReference type="EMBL" id="GBEZ01014403">
    <property type="protein sequence ID" value="JAC71665.1"/>
    <property type="molecule type" value="Transcribed_RNA"/>
</dbReference>
<evidence type="ECO:0000256" key="6">
    <source>
        <dbReference type="ARBA" id="ARBA00022786"/>
    </source>
</evidence>
<dbReference type="PANTHER" id="PTHR22937:SF65">
    <property type="entry name" value="E3 UBIQUITIN-PROTEIN LIGASE ARK2C"/>
    <property type="match status" value="1"/>
</dbReference>
<dbReference type="PROSITE" id="PS50089">
    <property type="entry name" value="ZF_RING_2"/>
    <property type="match status" value="1"/>
</dbReference>
<feature type="region of interest" description="Disordered" evidence="9">
    <location>
        <begin position="155"/>
        <end position="225"/>
    </location>
</feature>
<reference evidence="11" key="1">
    <citation type="submission" date="2014-05" db="EMBL/GenBank/DDBJ databases">
        <title>The transcriptome of the halophilic microalga Tetraselmis sp. GSL018 isolated from the Great Salt Lake, Utah.</title>
        <authorList>
            <person name="Jinkerson R.E."/>
            <person name="D'Adamo S."/>
            <person name="Posewitz M.C."/>
        </authorList>
    </citation>
    <scope>NUCLEOTIDE SEQUENCE</scope>
    <source>
        <strain evidence="11">GSL018</strain>
    </source>
</reference>
<dbReference type="UniPathway" id="UPA00143"/>
<name>A0A061RM08_9CHLO</name>
<dbReference type="Pfam" id="PF13639">
    <property type="entry name" value="zf-RING_2"/>
    <property type="match status" value="1"/>
</dbReference>
<dbReference type="PANTHER" id="PTHR22937">
    <property type="entry name" value="E3 UBIQUITIN-PROTEIN LIGASE RNF165"/>
    <property type="match status" value="1"/>
</dbReference>
<evidence type="ECO:0000256" key="5">
    <source>
        <dbReference type="ARBA" id="ARBA00022771"/>
    </source>
</evidence>
<keyword evidence="5 8" id="KW-0863">Zinc-finger</keyword>
<evidence type="ECO:0000256" key="2">
    <source>
        <dbReference type="ARBA" id="ARBA00012483"/>
    </source>
</evidence>
<sequence>MSSCDRCGCLEPNSNCGKCGFRCDVECTYHGPGTSYIKAKKKGHLTAMENLRKETCSSTAKQSNRRMRSAKSQNSRAKTGETEVVLPTWEFTYPEHGEVKSAQAQQVQLVSRVERNEGESRWAVRPRNRHQTRDSRGTEYATLEALVDDLSRRSDARSAAMQRRLGGVGAGQRRGTVRPSSALGLTGRASEAAPGAGGGRSWQPPDAQARSASEEGIGVRGRQHEAQRLRIEHEEEVLMREERMRILSALQERADNMFNRISGMAVGTLPTEEAGLLGLLTMKRTTIEVPNRKEEQCAICLDTMTSSESVRMLACGHRFHGPCIRKWLSGKIVCLCPLCKQPSKMLSESAQ</sequence>
<dbReference type="GO" id="GO:0008270">
    <property type="term" value="F:zinc ion binding"/>
    <property type="evidence" value="ECO:0007669"/>
    <property type="project" value="UniProtKB-KW"/>
</dbReference>
<evidence type="ECO:0000256" key="4">
    <source>
        <dbReference type="ARBA" id="ARBA00022723"/>
    </source>
</evidence>
<comment type="catalytic activity">
    <reaction evidence="1">
        <text>S-ubiquitinyl-[E2 ubiquitin-conjugating enzyme]-L-cysteine + [acceptor protein]-L-lysine = [E2 ubiquitin-conjugating enzyme]-L-cysteine + N(6)-ubiquitinyl-[acceptor protein]-L-lysine.</text>
        <dbReference type="EC" id="2.3.2.27"/>
    </reaction>
</comment>
<evidence type="ECO:0000259" key="10">
    <source>
        <dbReference type="PROSITE" id="PS50089"/>
    </source>
</evidence>
<evidence type="ECO:0000256" key="1">
    <source>
        <dbReference type="ARBA" id="ARBA00000900"/>
    </source>
</evidence>
<accession>A0A061RM08</accession>
<evidence type="ECO:0000256" key="8">
    <source>
        <dbReference type="PROSITE-ProRule" id="PRU00175"/>
    </source>
</evidence>
<keyword evidence="7" id="KW-0862">Zinc</keyword>